<dbReference type="InterPro" id="IPR000571">
    <property type="entry name" value="Znf_CCCH"/>
</dbReference>
<evidence type="ECO:0000259" key="7">
    <source>
        <dbReference type="PROSITE" id="PS50103"/>
    </source>
</evidence>
<dbReference type="CDD" id="cd00590">
    <property type="entry name" value="RRM_SF"/>
    <property type="match status" value="1"/>
</dbReference>
<feature type="region of interest" description="Disordered" evidence="5">
    <location>
        <begin position="109"/>
        <end position="266"/>
    </location>
</feature>
<dbReference type="InterPro" id="IPR000504">
    <property type="entry name" value="RRM_dom"/>
</dbReference>
<keyword evidence="9" id="KW-1185">Reference proteome</keyword>
<organism evidence="8 9">
    <name type="scientific">Acorus gramineus</name>
    <name type="common">Dwarf sweet flag</name>
    <dbReference type="NCBI Taxonomy" id="55184"/>
    <lineage>
        <taxon>Eukaryota</taxon>
        <taxon>Viridiplantae</taxon>
        <taxon>Streptophyta</taxon>
        <taxon>Embryophyta</taxon>
        <taxon>Tracheophyta</taxon>
        <taxon>Spermatophyta</taxon>
        <taxon>Magnoliopsida</taxon>
        <taxon>Liliopsida</taxon>
        <taxon>Acoraceae</taxon>
        <taxon>Acorus</taxon>
    </lineage>
</organism>
<feature type="coiled-coil region" evidence="4">
    <location>
        <begin position="765"/>
        <end position="810"/>
    </location>
</feature>
<dbReference type="InterPro" id="IPR045137">
    <property type="entry name" value="RBM26/27"/>
</dbReference>
<dbReference type="InterPro" id="IPR012677">
    <property type="entry name" value="Nucleotide-bd_a/b_plait_sf"/>
</dbReference>
<proteinExistence type="predicted"/>
<keyword evidence="1 2" id="KW-0694">RNA-binding</keyword>
<evidence type="ECO:0000259" key="6">
    <source>
        <dbReference type="PROSITE" id="PS50102"/>
    </source>
</evidence>
<dbReference type="PROSITE" id="PS50102">
    <property type="entry name" value="RRM"/>
    <property type="match status" value="1"/>
</dbReference>
<feature type="compositionally biased region" description="Polar residues" evidence="5">
    <location>
        <begin position="188"/>
        <end position="201"/>
    </location>
</feature>
<name>A0AAV9BWA7_ACOGR</name>
<dbReference type="GO" id="GO:0005634">
    <property type="term" value="C:nucleus"/>
    <property type="evidence" value="ECO:0007669"/>
    <property type="project" value="TreeGrafter"/>
</dbReference>
<dbReference type="AlphaFoldDB" id="A0AAV9BWA7"/>
<evidence type="ECO:0000256" key="2">
    <source>
        <dbReference type="PROSITE-ProRule" id="PRU00176"/>
    </source>
</evidence>
<feature type="zinc finger region" description="C3H1-type" evidence="3">
    <location>
        <begin position="344"/>
        <end position="372"/>
    </location>
</feature>
<feature type="compositionally biased region" description="Polar residues" evidence="5">
    <location>
        <begin position="111"/>
        <end position="125"/>
    </location>
</feature>
<evidence type="ECO:0000256" key="3">
    <source>
        <dbReference type="PROSITE-ProRule" id="PRU00723"/>
    </source>
</evidence>
<feature type="domain" description="RRM" evidence="6">
    <location>
        <begin position="608"/>
        <end position="680"/>
    </location>
</feature>
<gene>
    <name evidence="8" type="ORF">QJS04_geneDACA002764</name>
</gene>
<dbReference type="PROSITE" id="PS50103">
    <property type="entry name" value="ZF_C3H1"/>
    <property type="match status" value="1"/>
</dbReference>
<dbReference type="GO" id="GO:0003723">
    <property type="term" value="F:RNA binding"/>
    <property type="evidence" value="ECO:0007669"/>
    <property type="project" value="UniProtKB-UniRule"/>
</dbReference>
<dbReference type="SMART" id="SM00356">
    <property type="entry name" value="ZnF_C3H1"/>
    <property type="match status" value="1"/>
</dbReference>
<evidence type="ECO:0000313" key="8">
    <source>
        <dbReference type="EMBL" id="KAK1280811.1"/>
    </source>
</evidence>
<dbReference type="FunFam" id="3.30.70.330:FF:000719">
    <property type="entry name" value="Predicted protein"/>
    <property type="match status" value="1"/>
</dbReference>
<evidence type="ECO:0000256" key="5">
    <source>
        <dbReference type="SAM" id="MobiDB-lite"/>
    </source>
</evidence>
<dbReference type="PANTHER" id="PTHR14398:SF0">
    <property type="entry name" value="ZINC FINGER PROTEIN SWM"/>
    <property type="match status" value="1"/>
</dbReference>
<feature type="compositionally biased region" description="Acidic residues" evidence="5">
    <location>
        <begin position="130"/>
        <end position="142"/>
    </location>
</feature>
<feature type="compositionally biased region" description="Polar residues" evidence="5">
    <location>
        <begin position="232"/>
        <end position="247"/>
    </location>
</feature>
<reference evidence="8" key="1">
    <citation type="journal article" date="2023" name="Nat. Commun.">
        <title>Diploid and tetraploid genomes of Acorus and the evolution of monocots.</title>
        <authorList>
            <person name="Ma L."/>
            <person name="Liu K.W."/>
            <person name="Li Z."/>
            <person name="Hsiao Y.Y."/>
            <person name="Qi Y."/>
            <person name="Fu T."/>
            <person name="Tang G.D."/>
            <person name="Zhang D."/>
            <person name="Sun W.H."/>
            <person name="Liu D.K."/>
            <person name="Li Y."/>
            <person name="Chen G.Z."/>
            <person name="Liu X.D."/>
            <person name="Liao X.Y."/>
            <person name="Jiang Y.T."/>
            <person name="Yu X."/>
            <person name="Hao Y."/>
            <person name="Huang J."/>
            <person name="Zhao X.W."/>
            <person name="Ke S."/>
            <person name="Chen Y.Y."/>
            <person name="Wu W.L."/>
            <person name="Hsu J.L."/>
            <person name="Lin Y.F."/>
            <person name="Huang M.D."/>
            <person name="Li C.Y."/>
            <person name="Huang L."/>
            <person name="Wang Z.W."/>
            <person name="Zhao X."/>
            <person name="Zhong W.Y."/>
            <person name="Peng D.H."/>
            <person name="Ahmad S."/>
            <person name="Lan S."/>
            <person name="Zhang J.S."/>
            <person name="Tsai W.C."/>
            <person name="Van de Peer Y."/>
            <person name="Liu Z.J."/>
        </authorList>
    </citation>
    <scope>NUCLEOTIDE SEQUENCE</scope>
    <source>
        <strain evidence="8">SCP</strain>
    </source>
</reference>
<comment type="caution">
    <text evidence="8">The sequence shown here is derived from an EMBL/GenBank/DDBJ whole genome shotgun (WGS) entry which is preliminary data.</text>
</comment>
<keyword evidence="3" id="KW-0479">Metal-binding</keyword>
<feature type="compositionally biased region" description="Low complexity" evidence="5">
    <location>
        <begin position="906"/>
        <end position="921"/>
    </location>
</feature>
<feature type="region of interest" description="Disordered" evidence="5">
    <location>
        <begin position="742"/>
        <end position="762"/>
    </location>
</feature>
<dbReference type="GO" id="GO:0008270">
    <property type="term" value="F:zinc ion binding"/>
    <property type="evidence" value="ECO:0007669"/>
    <property type="project" value="UniProtKB-KW"/>
</dbReference>
<dbReference type="PANTHER" id="PTHR14398">
    <property type="entry name" value="RNA RECOGNITION RRM/RNP DOMAIN"/>
    <property type="match status" value="1"/>
</dbReference>
<protein>
    <submittedName>
        <fullName evidence="8">Zinc finger CCCH domain-containing protein 27</fullName>
    </submittedName>
</protein>
<dbReference type="EMBL" id="JAUJYN010000001">
    <property type="protein sequence ID" value="KAK1280811.1"/>
    <property type="molecule type" value="Genomic_DNA"/>
</dbReference>
<feature type="compositionally biased region" description="Polar residues" evidence="5">
    <location>
        <begin position="922"/>
        <end position="935"/>
    </location>
</feature>
<keyword evidence="3" id="KW-0862">Zinc</keyword>
<sequence>MRNDEESSITGYLVKNLGPLFYFLSRTEADPVILAEYVTALLKKDKPMKELQKLCIENLVDFLGQGTKPFVTKLFQSLEDGSIVKNSEDLETIKQAELSTTPITVDPVELRNSTLNMEKIPTSSGSDKSDPEEKDFSDDDDDDRNHKHRRRDSQSQNFINDSEELLTRKPTRKRKGYFENGQIFHGNDPQSGEIQRQSNVGPSDKLEKRRLGTGTVSRGPFDLGQRARPPQTFRSDSGTRIDSSTSYGRPLSKGRGRSGGPWSQQDLRFNNIDTLDLATQMAAQGPAHHSLFVGSGLPSAAGTQSMPWGAFNFIPGMPNGGLDPLNALGLPGPLHPPFPSLPMGMPRQRCRDFEERGFCLRGDMCPMEHGLNRIVVEDVQSLSQFNLPVSIPNTHAMGNQTGKGSMPPVSASPSLLMNNKSLPSRISKSASTDDIVVNAGVSASDIDGETDVYDPDQPLWNNDCPNTSGALLRLPSPKVDDTESVWADPSDQQIFRPSDSIDSEHLDGHIAGNVSTQNATESVWGRIGSGKKVEMKNKIDNSVSAIDYLGKETRRAEEEPVTNIPGSSRQRQSVSQEVPPTFINSVPLPKLRSVSARNVGKMPQKALRTLFVNGIPLKTNKREALLSHFQKFGEVIDIYIPHNSEKAFVQFQKREEAEAALKAPDAVMGNRFIKLWWANRDSIPSEGEGSMKAVPVTSHGGFMTSALCSPISDKGKQNHFVASKGKDNLPSAVSKETNNMLPGVPLPASVPPKTLASNSPKVTLSSQKKLELELLKEELRKKQEELDLKRNKFRRQLDELEKQVSALKEHFSSFSDLSAIVLEEPEIDPGDGVPNPSAKCSARVTFTTRRSAEKAFLNGKCWQGHNLQFMWVTSSSSSSNEHGIRDVSPCPILTPKQPPDMEMRSEPSSGSSSRGAEKSSGVGTQAVSETGNKTPVNVMDENDGTDCMPLQTVEACRSSPPAISLYEKRPPNSNGPVIEDGLNVGIAQ</sequence>
<dbReference type="SUPFAM" id="SSF54928">
    <property type="entry name" value="RNA-binding domain, RBD"/>
    <property type="match status" value="1"/>
</dbReference>
<dbReference type="SMART" id="SM00360">
    <property type="entry name" value="RRM"/>
    <property type="match status" value="1"/>
</dbReference>
<feature type="compositionally biased region" description="Low complexity" evidence="5">
    <location>
        <begin position="567"/>
        <end position="576"/>
    </location>
</feature>
<keyword evidence="3" id="KW-0863">Zinc-finger</keyword>
<dbReference type="Proteomes" id="UP001179952">
    <property type="component" value="Unassembled WGS sequence"/>
</dbReference>
<dbReference type="Pfam" id="PF00076">
    <property type="entry name" value="RRM_1"/>
    <property type="match status" value="1"/>
</dbReference>
<keyword evidence="4" id="KW-0175">Coiled coil</keyword>
<feature type="domain" description="C3H1-type" evidence="7">
    <location>
        <begin position="344"/>
        <end position="372"/>
    </location>
</feature>
<reference evidence="8" key="2">
    <citation type="submission" date="2023-06" db="EMBL/GenBank/DDBJ databases">
        <authorList>
            <person name="Ma L."/>
            <person name="Liu K.-W."/>
            <person name="Li Z."/>
            <person name="Hsiao Y.-Y."/>
            <person name="Qi Y."/>
            <person name="Fu T."/>
            <person name="Tang G."/>
            <person name="Zhang D."/>
            <person name="Sun W.-H."/>
            <person name="Liu D.-K."/>
            <person name="Li Y."/>
            <person name="Chen G.-Z."/>
            <person name="Liu X.-D."/>
            <person name="Liao X.-Y."/>
            <person name="Jiang Y.-T."/>
            <person name="Yu X."/>
            <person name="Hao Y."/>
            <person name="Huang J."/>
            <person name="Zhao X.-W."/>
            <person name="Ke S."/>
            <person name="Chen Y.-Y."/>
            <person name="Wu W.-L."/>
            <person name="Hsu J.-L."/>
            <person name="Lin Y.-F."/>
            <person name="Huang M.-D."/>
            <person name="Li C.-Y."/>
            <person name="Huang L."/>
            <person name="Wang Z.-W."/>
            <person name="Zhao X."/>
            <person name="Zhong W.-Y."/>
            <person name="Peng D.-H."/>
            <person name="Ahmad S."/>
            <person name="Lan S."/>
            <person name="Zhang J.-S."/>
            <person name="Tsai W.-C."/>
            <person name="Van De Peer Y."/>
            <person name="Liu Z.-J."/>
        </authorList>
    </citation>
    <scope>NUCLEOTIDE SEQUENCE</scope>
    <source>
        <strain evidence="8">SCP</strain>
        <tissue evidence="8">Leaves</tissue>
    </source>
</reference>
<evidence type="ECO:0000256" key="4">
    <source>
        <dbReference type="SAM" id="Coils"/>
    </source>
</evidence>
<feature type="region of interest" description="Disordered" evidence="5">
    <location>
        <begin position="878"/>
        <end position="947"/>
    </location>
</feature>
<accession>A0AAV9BWA7</accession>
<dbReference type="Gene3D" id="3.30.70.330">
    <property type="match status" value="2"/>
</dbReference>
<dbReference type="CDD" id="cd12257">
    <property type="entry name" value="RRM1_RBM26_like"/>
    <property type="match status" value="1"/>
</dbReference>
<feature type="region of interest" description="Disordered" evidence="5">
    <location>
        <begin position="554"/>
        <end position="578"/>
    </location>
</feature>
<evidence type="ECO:0000313" key="9">
    <source>
        <dbReference type="Proteomes" id="UP001179952"/>
    </source>
</evidence>
<evidence type="ECO:0000256" key="1">
    <source>
        <dbReference type="ARBA" id="ARBA00022884"/>
    </source>
</evidence>
<dbReference type="InterPro" id="IPR035979">
    <property type="entry name" value="RBD_domain_sf"/>
</dbReference>